<dbReference type="InterPro" id="IPR050194">
    <property type="entry name" value="Glycosyltransferase_grp1"/>
</dbReference>
<feature type="domain" description="Glycosyltransferase subfamily 4-like N-terminal" evidence="1">
    <location>
        <begin position="18"/>
        <end position="174"/>
    </location>
</feature>
<dbReference type="PANTHER" id="PTHR45947">
    <property type="entry name" value="SULFOQUINOVOSYL TRANSFERASE SQD2"/>
    <property type="match status" value="1"/>
</dbReference>
<dbReference type="EMBL" id="BARU01019389">
    <property type="protein sequence ID" value="GAH52107.1"/>
    <property type="molecule type" value="Genomic_DNA"/>
</dbReference>
<comment type="caution">
    <text evidence="2">The sequence shown here is derived from an EMBL/GenBank/DDBJ whole genome shotgun (WGS) entry which is preliminary data.</text>
</comment>
<reference evidence="2" key="1">
    <citation type="journal article" date="2014" name="Front. Microbiol.">
        <title>High frequency of phylogenetically diverse reductive dehalogenase-homologous genes in deep subseafloor sedimentary metagenomes.</title>
        <authorList>
            <person name="Kawai M."/>
            <person name="Futagami T."/>
            <person name="Toyoda A."/>
            <person name="Takaki Y."/>
            <person name="Nishi S."/>
            <person name="Hori S."/>
            <person name="Arai W."/>
            <person name="Tsubouchi T."/>
            <person name="Morono Y."/>
            <person name="Uchiyama I."/>
            <person name="Ito T."/>
            <person name="Fujiyama A."/>
            <person name="Inagaki F."/>
            <person name="Takami H."/>
        </authorList>
    </citation>
    <scope>NUCLEOTIDE SEQUENCE</scope>
    <source>
        <strain evidence="2">Expedition CK06-06</strain>
    </source>
</reference>
<evidence type="ECO:0000313" key="2">
    <source>
        <dbReference type="EMBL" id="GAH52107.1"/>
    </source>
</evidence>
<dbReference type="CDD" id="cd03801">
    <property type="entry name" value="GT4_PimA-like"/>
    <property type="match status" value="1"/>
</dbReference>
<gene>
    <name evidence="2" type="ORF">S03H2_31926</name>
</gene>
<protein>
    <recommendedName>
        <fullName evidence="1">Glycosyltransferase subfamily 4-like N-terminal domain-containing protein</fullName>
    </recommendedName>
</protein>
<dbReference type="AlphaFoldDB" id="X1G4F1"/>
<accession>X1G4F1</accession>
<proteinExistence type="predicted"/>
<sequence>MMNILVINWQDWSNPFAGGAEVYLYEIFSRLVKKGHRITLLVSRAQGQSYHEILDGFEVYRIGKRSNFNFLVPCALRALLRHKKIDIIIDDLNKIPFYSPLFTCKKVVPMLMHLFRKTIYRETNVLFASYVFLTESIIPLLYPNSKFVAISNSTAEDLKNIGVRNKVHVVHCGIPRMARMSKARRQKDLIAYVGRVKKYKSIDHFIKAVKIIQNKRNIKAMIVGD</sequence>
<dbReference type="PANTHER" id="PTHR45947:SF3">
    <property type="entry name" value="SULFOQUINOVOSYL TRANSFERASE SQD2"/>
    <property type="match status" value="1"/>
</dbReference>
<evidence type="ECO:0000259" key="1">
    <source>
        <dbReference type="Pfam" id="PF13439"/>
    </source>
</evidence>
<dbReference type="Pfam" id="PF13439">
    <property type="entry name" value="Glyco_transf_4"/>
    <property type="match status" value="1"/>
</dbReference>
<organism evidence="2">
    <name type="scientific">marine sediment metagenome</name>
    <dbReference type="NCBI Taxonomy" id="412755"/>
    <lineage>
        <taxon>unclassified sequences</taxon>
        <taxon>metagenomes</taxon>
        <taxon>ecological metagenomes</taxon>
    </lineage>
</organism>
<feature type="non-terminal residue" evidence="2">
    <location>
        <position position="225"/>
    </location>
</feature>
<dbReference type="SUPFAM" id="SSF53756">
    <property type="entry name" value="UDP-Glycosyltransferase/glycogen phosphorylase"/>
    <property type="match status" value="1"/>
</dbReference>
<dbReference type="GO" id="GO:0016757">
    <property type="term" value="F:glycosyltransferase activity"/>
    <property type="evidence" value="ECO:0007669"/>
    <property type="project" value="TreeGrafter"/>
</dbReference>
<dbReference type="InterPro" id="IPR028098">
    <property type="entry name" value="Glyco_trans_4-like_N"/>
</dbReference>
<dbReference type="Gene3D" id="3.40.50.2000">
    <property type="entry name" value="Glycogen Phosphorylase B"/>
    <property type="match status" value="2"/>
</dbReference>
<name>X1G4F1_9ZZZZ</name>